<feature type="transmembrane region" description="Helical" evidence="1">
    <location>
        <begin position="343"/>
        <end position="364"/>
    </location>
</feature>
<feature type="transmembrane region" description="Helical" evidence="1">
    <location>
        <begin position="48"/>
        <end position="73"/>
    </location>
</feature>
<dbReference type="GO" id="GO:0016747">
    <property type="term" value="F:acyltransferase activity, transferring groups other than amino-acyl groups"/>
    <property type="evidence" value="ECO:0007669"/>
    <property type="project" value="InterPro"/>
</dbReference>
<dbReference type="Pfam" id="PF01757">
    <property type="entry name" value="Acyl_transf_3"/>
    <property type="match status" value="1"/>
</dbReference>
<dbReference type="PANTHER" id="PTHR23028:SF53">
    <property type="entry name" value="ACYL_TRANSF_3 DOMAIN-CONTAINING PROTEIN"/>
    <property type="match status" value="1"/>
</dbReference>
<dbReference type="EMBL" id="CAFAAH010000078">
    <property type="protein sequence ID" value="CAB4794674.1"/>
    <property type="molecule type" value="Genomic_DNA"/>
</dbReference>
<dbReference type="PANTHER" id="PTHR23028">
    <property type="entry name" value="ACETYLTRANSFERASE"/>
    <property type="match status" value="1"/>
</dbReference>
<protein>
    <submittedName>
        <fullName evidence="3">Unannotated protein</fullName>
    </submittedName>
</protein>
<reference evidence="3" key="1">
    <citation type="submission" date="2020-05" db="EMBL/GenBank/DDBJ databases">
        <authorList>
            <person name="Chiriac C."/>
            <person name="Salcher M."/>
            <person name="Ghai R."/>
            <person name="Kavagutti S V."/>
        </authorList>
    </citation>
    <scope>NUCLEOTIDE SEQUENCE</scope>
</reference>
<dbReference type="SUPFAM" id="SSF52266">
    <property type="entry name" value="SGNH hydrolase"/>
    <property type="match status" value="1"/>
</dbReference>
<dbReference type="GO" id="GO:0009103">
    <property type="term" value="P:lipopolysaccharide biosynthetic process"/>
    <property type="evidence" value="ECO:0007669"/>
    <property type="project" value="TreeGrafter"/>
</dbReference>
<feature type="transmembrane region" description="Helical" evidence="1">
    <location>
        <begin position="164"/>
        <end position="180"/>
    </location>
</feature>
<keyword evidence="1" id="KW-0812">Transmembrane</keyword>
<feature type="transmembrane region" description="Helical" evidence="1">
    <location>
        <begin position="276"/>
        <end position="299"/>
    </location>
</feature>
<dbReference type="InterPro" id="IPR002656">
    <property type="entry name" value="Acyl_transf_3_dom"/>
</dbReference>
<evidence type="ECO:0000313" key="3">
    <source>
        <dbReference type="EMBL" id="CAB4794674.1"/>
    </source>
</evidence>
<proteinExistence type="predicted"/>
<evidence type="ECO:0000256" key="1">
    <source>
        <dbReference type="SAM" id="Phobius"/>
    </source>
</evidence>
<gene>
    <name evidence="3" type="ORF">UFOPK2996_00711</name>
</gene>
<dbReference type="GO" id="GO:0016020">
    <property type="term" value="C:membrane"/>
    <property type="evidence" value="ECO:0007669"/>
    <property type="project" value="TreeGrafter"/>
</dbReference>
<organism evidence="3">
    <name type="scientific">freshwater metagenome</name>
    <dbReference type="NCBI Taxonomy" id="449393"/>
    <lineage>
        <taxon>unclassified sequences</taxon>
        <taxon>metagenomes</taxon>
        <taxon>ecological metagenomes</taxon>
    </lineage>
</organism>
<name>A0A6J6XGI0_9ZZZZ</name>
<dbReference type="InterPro" id="IPR050879">
    <property type="entry name" value="Acyltransferase_3"/>
</dbReference>
<feature type="transmembrane region" description="Helical" evidence="1">
    <location>
        <begin position="311"/>
        <end position="331"/>
    </location>
</feature>
<feature type="transmembrane region" description="Helical" evidence="1">
    <location>
        <begin position="224"/>
        <end position="240"/>
    </location>
</feature>
<feature type="transmembrane region" description="Helical" evidence="1">
    <location>
        <begin position="94"/>
        <end position="113"/>
    </location>
</feature>
<accession>A0A6J6XGI0</accession>
<feature type="transmembrane region" description="Helical" evidence="1">
    <location>
        <begin position="252"/>
        <end position="270"/>
    </location>
</feature>
<keyword evidence="1" id="KW-0472">Membrane</keyword>
<feature type="transmembrane region" description="Helical" evidence="1">
    <location>
        <begin position="400"/>
        <end position="419"/>
    </location>
</feature>
<sequence>MPSIPPTSERDTPARGRPRLKVPYEPGIDGLRAIAVTSVLLYHSDVPWVPGGFFGVEVFFVISGYLITALLLAEWRNGHRIALGSFYLRRARRLLPALFLMLGVVGLYSVLFLPDEVHTLRGDTFGAVTYVQNWWQIFAGRSYFAEAGRPPLLKHLWSLAVEEQFYLLWPIICAVLFRFFGDRPGRLFGVIAGGALFSTILMWLMFPGDALNASRVYYGTDTRASGLLLGAALAVAWPPWRLTPKVTLAGRAVLNIAGCVGLAIVGWYLFGVSDSAAWVYSGGFLLLGFGTLLVIATTVHPGADIRRLLGFKPLVWIGLRSYSLYIWHWPIYQITRPDLDVPLHGYALLALRLTLTVIIAELSFRFVETPIRKGALSRTWHALRESTSDNRAVLVQRTTAIASTSLIILVVVGVGFAGAQEPLPPKEFRGITGVSGIVGATSVSGITGITGASGVSGPAGATGITGPNGVVYPPLDPNVPSRLAVGDSVMLGTVAELGQVFPGILVNAAVSRQSSTLADIVEQIHATGAGRELTIIHTGTNGDMNSTRFAQMLKSLENVRCVVVLNLKVPRRWEASNNAIIADVVPRFPNTTLIDWNGTGNAHGDWFYNDGFHLRPPGRAAYAALIGQVAPTCAR</sequence>
<dbReference type="AlphaFoldDB" id="A0A6J6XGI0"/>
<evidence type="ECO:0000259" key="2">
    <source>
        <dbReference type="Pfam" id="PF01757"/>
    </source>
</evidence>
<feature type="domain" description="Acyltransferase 3" evidence="2">
    <location>
        <begin position="27"/>
        <end position="358"/>
    </location>
</feature>
<feature type="transmembrane region" description="Helical" evidence="1">
    <location>
        <begin position="187"/>
        <end position="204"/>
    </location>
</feature>
<keyword evidence="1" id="KW-1133">Transmembrane helix</keyword>